<reference evidence="3" key="1">
    <citation type="submission" date="2013-08" db="EMBL/GenBank/DDBJ databases">
        <title>Gene expansion shapes genome architecture in the human pathogen Lichtheimia corymbifera: an evolutionary genomics analysis in the ancient terrestrial Mucorales (Mucoromycotina).</title>
        <authorList>
            <person name="Schwartze V.U."/>
            <person name="Winter S."/>
            <person name="Shelest E."/>
            <person name="Marcet-Houben M."/>
            <person name="Horn F."/>
            <person name="Wehner S."/>
            <person name="Hoffmann K."/>
            <person name="Riege K."/>
            <person name="Sammeth M."/>
            <person name="Nowrousian M."/>
            <person name="Valiante V."/>
            <person name="Linde J."/>
            <person name="Jacobsen I.D."/>
            <person name="Marz M."/>
            <person name="Brakhage A.A."/>
            <person name="Gabaldon T."/>
            <person name="Bocker S."/>
            <person name="Voigt K."/>
        </authorList>
    </citation>
    <scope>NUCLEOTIDE SEQUENCE [LARGE SCALE GENOMIC DNA]</scope>
    <source>
        <strain evidence="3">FSU 9682</strain>
    </source>
</reference>
<dbReference type="GO" id="GO:0070824">
    <property type="term" value="C:SHREC complex"/>
    <property type="evidence" value="ECO:0007669"/>
    <property type="project" value="InterPro"/>
</dbReference>
<dbReference type="GO" id="GO:0031934">
    <property type="term" value="C:mating-type region heterochromatin"/>
    <property type="evidence" value="ECO:0007669"/>
    <property type="project" value="TreeGrafter"/>
</dbReference>
<comment type="caution">
    <text evidence="3">The sequence shown here is derived from an EMBL/GenBank/DDBJ whole genome shotgun (WGS) entry which is preliminary data.</text>
</comment>
<dbReference type="GO" id="GO:0033553">
    <property type="term" value="C:rDNA heterochromatin"/>
    <property type="evidence" value="ECO:0007669"/>
    <property type="project" value="TreeGrafter"/>
</dbReference>
<protein>
    <recommendedName>
        <fullName evidence="2">Cryptic loci regulator 2 N-terminal domain-containing protein</fullName>
    </recommendedName>
</protein>
<feature type="region of interest" description="Disordered" evidence="1">
    <location>
        <begin position="1"/>
        <end position="22"/>
    </location>
</feature>
<dbReference type="PANTHER" id="PTHR38046">
    <property type="entry name" value="CRYPTIC LOCI REGULATOR 2"/>
    <property type="match status" value="1"/>
</dbReference>
<organism evidence="3 4">
    <name type="scientific">Lichtheimia corymbifera JMRC:FSU:9682</name>
    <dbReference type="NCBI Taxonomy" id="1263082"/>
    <lineage>
        <taxon>Eukaryota</taxon>
        <taxon>Fungi</taxon>
        <taxon>Fungi incertae sedis</taxon>
        <taxon>Mucoromycota</taxon>
        <taxon>Mucoromycotina</taxon>
        <taxon>Mucoromycetes</taxon>
        <taxon>Mucorales</taxon>
        <taxon>Lichtheimiaceae</taxon>
        <taxon>Lichtheimia</taxon>
    </lineage>
</organism>
<evidence type="ECO:0000259" key="2">
    <source>
        <dbReference type="Pfam" id="PF16761"/>
    </source>
</evidence>
<feature type="compositionally biased region" description="Low complexity" evidence="1">
    <location>
        <begin position="133"/>
        <end position="144"/>
    </location>
</feature>
<dbReference type="PANTHER" id="PTHR38046:SF1">
    <property type="entry name" value="CRYPTIC LOCI REGULATOR 2"/>
    <property type="match status" value="1"/>
</dbReference>
<dbReference type="VEuPathDB" id="FungiDB:LCOR_06722.1"/>
<dbReference type="EMBL" id="CBTN010000030">
    <property type="protein sequence ID" value="CDH55598.1"/>
    <property type="molecule type" value="Genomic_DNA"/>
</dbReference>
<keyword evidence="4" id="KW-1185">Reference proteome</keyword>
<dbReference type="OrthoDB" id="2274007at2759"/>
<feature type="domain" description="Cryptic loci regulator 2 N-terminal" evidence="2">
    <location>
        <begin position="60"/>
        <end position="113"/>
    </location>
</feature>
<dbReference type="InterPro" id="IPR031915">
    <property type="entry name" value="Clr2_N"/>
</dbReference>
<dbReference type="Pfam" id="PF16761">
    <property type="entry name" value="Clr2_transil"/>
    <property type="match status" value="1"/>
</dbReference>
<proteinExistence type="predicted"/>
<evidence type="ECO:0000313" key="3">
    <source>
        <dbReference type="EMBL" id="CDH55598.1"/>
    </source>
</evidence>
<dbReference type="InterPro" id="IPR038986">
    <property type="entry name" value="Clr2"/>
</dbReference>
<evidence type="ECO:0000256" key="1">
    <source>
        <dbReference type="SAM" id="MobiDB-lite"/>
    </source>
</evidence>
<evidence type="ECO:0000313" key="4">
    <source>
        <dbReference type="Proteomes" id="UP000027586"/>
    </source>
</evidence>
<accession>A0A068RZQ0</accession>
<dbReference type="Proteomes" id="UP000027586">
    <property type="component" value="Unassembled WGS sequence"/>
</dbReference>
<dbReference type="GO" id="GO:0030466">
    <property type="term" value="P:silent mating-type cassette heterochromatin formation"/>
    <property type="evidence" value="ECO:0007669"/>
    <property type="project" value="TreeGrafter"/>
</dbReference>
<sequence>MPKPPNARTFIDPPTRSDGKNGEKILKKKGLEIVNQDQLKYLAYFKTLGEGLTQQEGTALACLPAGYALGRKNDHKVLTGHPSGRHYTTSKLFLPHLKWLFTSGEDPCQCKLCNGSKRTRRASNKKPDDDGDGQQYMKDQQQQRRSLRLEEEEEHESQKRIRQRIRGRRRQRQLKYEGIYGPLRPMDKVLIKIPHENDLPIPGCISIPTLVPVPNIEEKLRPQHWPCQADSMM</sequence>
<name>A0A068RZQ0_9FUNG</name>
<dbReference type="AlphaFoldDB" id="A0A068RZQ0"/>
<gene>
    <name evidence="3" type="ORF">LCOR_06722.1</name>
</gene>
<feature type="region of interest" description="Disordered" evidence="1">
    <location>
        <begin position="117"/>
        <end position="168"/>
    </location>
</feature>